<evidence type="ECO:0000256" key="1">
    <source>
        <dbReference type="SAM" id="MobiDB-lite"/>
    </source>
</evidence>
<accession>A0AAV4PDX3</accession>
<comment type="caution">
    <text evidence="2">The sequence shown here is derived from an EMBL/GenBank/DDBJ whole genome shotgun (WGS) entry which is preliminary data.</text>
</comment>
<protein>
    <submittedName>
        <fullName evidence="2">Uncharacterized protein</fullName>
    </submittedName>
</protein>
<evidence type="ECO:0000313" key="3">
    <source>
        <dbReference type="Proteomes" id="UP001054945"/>
    </source>
</evidence>
<dbReference type="EMBL" id="BPLR01004312">
    <property type="protein sequence ID" value="GIX93926.1"/>
    <property type="molecule type" value="Genomic_DNA"/>
</dbReference>
<gene>
    <name evidence="2" type="ORF">CEXT_772681</name>
</gene>
<feature type="compositionally biased region" description="Polar residues" evidence="1">
    <location>
        <begin position="56"/>
        <end position="80"/>
    </location>
</feature>
<proteinExistence type="predicted"/>
<evidence type="ECO:0000313" key="2">
    <source>
        <dbReference type="EMBL" id="GIX93926.1"/>
    </source>
</evidence>
<reference evidence="2 3" key="1">
    <citation type="submission" date="2021-06" db="EMBL/GenBank/DDBJ databases">
        <title>Caerostris extrusa draft genome.</title>
        <authorList>
            <person name="Kono N."/>
            <person name="Arakawa K."/>
        </authorList>
    </citation>
    <scope>NUCLEOTIDE SEQUENCE [LARGE SCALE GENOMIC DNA]</scope>
</reference>
<sequence length="110" mass="12359">MRVTGRKRSHYGHAKARASLIHGDLKYGEATRRTIDPLKHQEKFCQHSGILPNLVKNGNSFEMTPNNSPFSPKNASNWAKTESRKSYGHAKARASLIQEDLKSETQRGAQ</sequence>
<name>A0AAV4PDX3_CAEEX</name>
<keyword evidence="3" id="KW-1185">Reference proteome</keyword>
<feature type="region of interest" description="Disordered" evidence="1">
    <location>
        <begin position="56"/>
        <end position="93"/>
    </location>
</feature>
<dbReference type="Proteomes" id="UP001054945">
    <property type="component" value="Unassembled WGS sequence"/>
</dbReference>
<organism evidence="2 3">
    <name type="scientific">Caerostris extrusa</name>
    <name type="common">Bark spider</name>
    <name type="synonym">Caerostris bankana</name>
    <dbReference type="NCBI Taxonomy" id="172846"/>
    <lineage>
        <taxon>Eukaryota</taxon>
        <taxon>Metazoa</taxon>
        <taxon>Ecdysozoa</taxon>
        <taxon>Arthropoda</taxon>
        <taxon>Chelicerata</taxon>
        <taxon>Arachnida</taxon>
        <taxon>Araneae</taxon>
        <taxon>Araneomorphae</taxon>
        <taxon>Entelegynae</taxon>
        <taxon>Araneoidea</taxon>
        <taxon>Araneidae</taxon>
        <taxon>Caerostris</taxon>
    </lineage>
</organism>
<dbReference type="AlphaFoldDB" id="A0AAV4PDX3"/>